<dbReference type="InterPro" id="IPR011129">
    <property type="entry name" value="CSD"/>
</dbReference>
<evidence type="ECO:0000256" key="8">
    <source>
        <dbReference type="HAMAP-Rule" id="MF_01895"/>
    </source>
</evidence>
<dbReference type="AlphaFoldDB" id="A0AAU7F8Y8"/>
<dbReference type="CDD" id="cd04471">
    <property type="entry name" value="S1_RNase_R"/>
    <property type="match status" value="1"/>
</dbReference>
<dbReference type="SMART" id="SM00357">
    <property type="entry name" value="CSP"/>
    <property type="match status" value="1"/>
</dbReference>
<dbReference type="InterPro" id="IPR013668">
    <property type="entry name" value="RNase_R_HTH_12"/>
</dbReference>
<dbReference type="EC" id="3.1.13.1" evidence="8"/>
<dbReference type="GO" id="GO:0006402">
    <property type="term" value="P:mRNA catabolic process"/>
    <property type="evidence" value="ECO:0007669"/>
    <property type="project" value="TreeGrafter"/>
</dbReference>
<dbReference type="InterPro" id="IPR001900">
    <property type="entry name" value="RNase_II/R"/>
</dbReference>
<keyword evidence="3 8" id="KW-0963">Cytoplasm</keyword>
<comment type="subcellular location">
    <subcellularLocation>
        <location evidence="2 8">Cytoplasm</location>
    </subcellularLocation>
</comment>
<dbReference type="Pfam" id="PF00773">
    <property type="entry name" value="RNB"/>
    <property type="match status" value="1"/>
</dbReference>
<keyword evidence="4 8" id="KW-0540">Nuclease</keyword>
<organism evidence="11">
    <name type="scientific">Chitinibacter mangrovi</name>
    <dbReference type="NCBI Taxonomy" id="3153927"/>
    <lineage>
        <taxon>Bacteria</taxon>
        <taxon>Pseudomonadati</taxon>
        <taxon>Pseudomonadota</taxon>
        <taxon>Betaproteobacteria</taxon>
        <taxon>Neisseriales</taxon>
        <taxon>Chitinibacteraceae</taxon>
        <taxon>Chitinibacter</taxon>
    </lineage>
</organism>
<evidence type="ECO:0000256" key="5">
    <source>
        <dbReference type="ARBA" id="ARBA00022801"/>
    </source>
</evidence>
<evidence type="ECO:0000256" key="4">
    <source>
        <dbReference type="ARBA" id="ARBA00022722"/>
    </source>
</evidence>
<feature type="region of interest" description="Disordered" evidence="9">
    <location>
        <begin position="1"/>
        <end position="30"/>
    </location>
</feature>
<keyword evidence="6 8" id="KW-0269">Exonuclease</keyword>
<dbReference type="PROSITE" id="PS01175">
    <property type="entry name" value="RIBONUCLEASE_II"/>
    <property type="match status" value="1"/>
</dbReference>
<dbReference type="InterPro" id="IPR003029">
    <property type="entry name" value="S1_domain"/>
</dbReference>
<proteinExistence type="inferred from homology"/>
<dbReference type="GO" id="GO:0008859">
    <property type="term" value="F:exoribonuclease II activity"/>
    <property type="evidence" value="ECO:0007669"/>
    <property type="project" value="UniProtKB-UniRule"/>
</dbReference>
<dbReference type="PANTHER" id="PTHR23355">
    <property type="entry name" value="RIBONUCLEASE"/>
    <property type="match status" value="1"/>
</dbReference>
<dbReference type="EMBL" id="CP157355">
    <property type="protein sequence ID" value="XBM00188.1"/>
    <property type="molecule type" value="Genomic_DNA"/>
</dbReference>
<protein>
    <recommendedName>
        <fullName evidence="8">Ribonuclease R</fullName>
        <shortName evidence="8">RNase R</shortName>
        <ecNumber evidence="8">3.1.13.1</ecNumber>
    </recommendedName>
</protein>
<evidence type="ECO:0000259" key="10">
    <source>
        <dbReference type="PROSITE" id="PS50126"/>
    </source>
</evidence>
<feature type="region of interest" description="Disordered" evidence="9">
    <location>
        <begin position="759"/>
        <end position="847"/>
    </location>
</feature>
<dbReference type="Pfam" id="PF00575">
    <property type="entry name" value="S1"/>
    <property type="match status" value="1"/>
</dbReference>
<feature type="compositionally biased region" description="Basic and acidic residues" evidence="9">
    <location>
        <begin position="1"/>
        <end position="15"/>
    </location>
</feature>
<dbReference type="SMART" id="SM00316">
    <property type="entry name" value="S1"/>
    <property type="match status" value="2"/>
</dbReference>
<dbReference type="InterPro" id="IPR011805">
    <property type="entry name" value="RNase_R"/>
</dbReference>
<dbReference type="PROSITE" id="PS50126">
    <property type="entry name" value="S1"/>
    <property type="match status" value="1"/>
</dbReference>
<evidence type="ECO:0000313" key="11">
    <source>
        <dbReference type="EMBL" id="XBM00188.1"/>
    </source>
</evidence>
<dbReference type="InterPro" id="IPR013223">
    <property type="entry name" value="RNase_B_OB_dom"/>
</dbReference>
<accession>A0AAU7F8Y8</accession>
<feature type="compositionally biased region" description="Basic residues" evidence="9">
    <location>
        <begin position="814"/>
        <end position="827"/>
    </location>
</feature>
<dbReference type="NCBIfam" id="TIGR00358">
    <property type="entry name" value="3_prime_RNase"/>
    <property type="match status" value="1"/>
</dbReference>
<evidence type="ECO:0000256" key="9">
    <source>
        <dbReference type="SAM" id="MobiDB-lite"/>
    </source>
</evidence>
<dbReference type="Pfam" id="PF08461">
    <property type="entry name" value="WHD_RNase_R"/>
    <property type="match status" value="1"/>
</dbReference>
<dbReference type="SUPFAM" id="SSF50249">
    <property type="entry name" value="Nucleic acid-binding proteins"/>
    <property type="match status" value="3"/>
</dbReference>
<keyword evidence="5 8" id="KW-0378">Hydrolase</keyword>
<comment type="function">
    <text evidence="8">3'-5' exoribonuclease that releases 5'-nucleoside monophosphates and is involved in maturation of structured RNAs.</text>
</comment>
<dbReference type="HAMAP" id="MF_01895">
    <property type="entry name" value="RNase_R"/>
    <property type="match status" value="1"/>
</dbReference>
<sequence>MKKTGPMEKKLEKNPVPKKKPTRKITGLRAQDPYLEREKGRYEFPLPSREFMLQILAERGAPMMAEELAQLLDIREDEMVAFERRMQAMGREGQLLLNRKGALCLPEKLDLIPGKVQGHPDGFGFLLRDDGGDDLFLGPKEMDKVLHGDRVLARLIGVDRRGRPEGAIAEVLEHVNQRLVGRLHNERGVFFVTAEDKRISRDILLEAKNTGGAKAGQVVMVELLVQPSRYSQPVGRVIELLGNYDDPGMEIEIALRKHNLPHVFSPEAQAQADATPQKVKKKDWKPVQGVERVDLRDLPLVTIDGETARDFDDAVFAEKKGKGWRLVVAIADVSHYVTPNDALDLTAIERGNSVYFPRRVIPMLPEALSNGVCSLNPDVERLCMVCDMRVTQTGEIKKYQFYPAVMLSKARLTYTRVWDMLQNPKGEDAQANTHLMPHLKTLYALFKVFVAARHERGAIDFETQETEMHFDDFGKIKAIVPVVRNDAHKLIEECMLAANVCAANFLIKNEHAALYRVHEGPTPEKLKNLREYLRTMGLSLGGAEDPGAKDYAVLLESIKERPDAPLLQTMLLRSLSQAVYTPDNEGHFGLSYEAYAHFTSPIRRYPDLLVHRAIKAILAGKKYKPATKWEQLGVQCSMTERRADEASRDVQNWLKCYYMQDKIGEEFMGSVSAVTGFGMFVLLDDLYVEGLVHVSELGTDYFHYDEKRKELKGERSGQVYRITDRVKVRVVRVDLETSKIDFALVDDFGRLLGAKSAAADKNTAKTAPAARSGRTSRASEARPAVGTAAKPAGASTRSASAKPVVVLSDEPKLVRKKPGTATQRRRAQAAQNDEGAPAAGTRRRRRR</sequence>
<gene>
    <name evidence="8 11" type="primary">rnr</name>
    <name evidence="11" type="ORF">ABHF33_14195</name>
</gene>
<dbReference type="InterPro" id="IPR004476">
    <property type="entry name" value="RNase_II/RNase_R"/>
</dbReference>
<feature type="domain" description="S1 motif" evidence="10">
    <location>
        <begin position="664"/>
        <end position="745"/>
    </location>
</feature>
<evidence type="ECO:0000256" key="2">
    <source>
        <dbReference type="ARBA" id="ARBA00004496"/>
    </source>
</evidence>
<keyword evidence="7 8" id="KW-0694">RNA-binding</keyword>
<evidence type="ECO:0000256" key="3">
    <source>
        <dbReference type="ARBA" id="ARBA00022490"/>
    </source>
</evidence>
<dbReference type="SMART" id="SM00955">
    <property type="entry name" value="RNB"/>
    <property type="match status" value="1"/>
</dbReference>
<dbReference type="PANTHER" id="PTHR23355:SF9">
    <property type="entry name" value="DIS3-LIKE EXONUCLEASE 2"/>
    <property type="match status" value="1"/>
</dbReference>
<dbReference type="InterPro" id="IPR022966">
    <property type="entry name" value="RNase_II/R_CS"/>
</dbReference>
<dbReference type="InterPro" id="IPR040476">
    <property type="entry name" value="CSD2"/>
</dbReference>
<comment type="catalytic activity">
    <reaction evidence="1 8">
        <text>Exonucleolytic cleavage in the 3'- to 5'-direction to yield nucleoside 5'-phosphates.</text>
        <dbReference type="EC" id="3.1.13.1"/>
    </reaction>
</comment>
<dbReference type="InterPro" id="IPR012340">
    <property type="entry name" value="NA-bd_OB-fold"/>
</dbReference>
<name>A0AAU7F8Y8_9NEIS</name>
<dbReference type="GO" id="GO:0005829">
    <property type="term" value="C:cytosol"/>
    <property type="evidence" value="ECO:0007669"/>
    <property type="project" value="UniProtKB-ARBA"/>
</dbReference>
<evidence type="ECO:0000256" key="1">
    <source>
        <dbReference type="ARBA" id="ARBA00001849"/>
    </source>
</evidence>
<comment type="similarity">
    <text evidence="8">Belongs to the RNR ribonuclease family. RNase R subfamily.</text>
</comment>
<evidence type="ECO:0000256" key="7">
    <source>
        <dbReference type="ARBA" id="ARBA00022884"/>
    </source>
</evidence>
<dbReference type="NCBIfam" id="TIGR02063">
    <property type="entry name" value="RNase_R"/>
    <property type="match status" value="1"/>
</dbReference>
<dbReference type="InterPro" id="IPR050180">
    <property type="entry name" value="RNR_Ribonuclease"/>
</dbReference>
<dbReference type="KEGG" id="cmav:ABHF33_14195"/>
<dbReference type="GO" id="GO:0003723">
    <property type="term" value="F:RNA binding"/>
    <property type="evidence" value="ECO:0007669"/>
    <property type="project" value="UniProtKB-UniRule"/>
</dbReference>
<evidence type="ECO:0000256" key="6">
    <source>
        <dbReference type="ARBA" id="ARBA00022839"/>
    </source>
</evidence>
<dbReference type="Pfam" id="PF08206">
    <property type="entry name" value="OB_RNB"/>
    <property type="match status" value="1"/>
</dbReference>
<dbReference type="Pfam" id="PF17876">
    <property type="entry name" value="CSD2"/>
    <property type="match status" value="1"/>
</dbReference>
<dbReference type="Gene3D" id="2.40.50.140">
    <property type="entry name" value="Nucleic acid-binding proteins"/>
    <property type="match status" value="2"/>
</dbReference>
<reference evidence="11" key="1">
    <citation type="submission" date="2024-05" db="EMBL/GenBank/DDBJ databases">
        <authorList>
            <person name="Yang L."/>
            <person name="Pan L."/>
        </authorList>
    </citation>
    <scope>NUCLEOTIDE SEQUENCE</scope>
    <source>
        <strain evidence="11">FCG-7</strain>
    </source>
</reference>